<accession>A0A806KC88</accession>
<name>A0A806KC88_9BACT</name>
<reference evidence="1" key="1">
    <citation type="submission" date="2012-03" db="EMBL/GenBank/DDBJ databases">
        <title>Functional metagenomics reveals considerable lignocellulase gene clusters in the gut microbiome of a wood-feeding higher termite.</title>
        <authorList>
            <person name="Liu N."/>
        </authorList>
    </citation>
    <scope>NUCLEOTIDE SEQUENCE</scope>
</reference>
<sequence>MKFEAVQYEEYPWHSVIDTDFSVKSELQAEIDDAVILATRFDEMLKSKGYNIPAMKTALSLDSKIGL</sequence>
<evidence type="ECO:0000313" key="1">
    <source>
        <dbReference type="EMBL" id="AGS52196.1"/>
    </source>
</evidence>
<protein>
    <submittedName>
        <fullName evidence="1">Uncharacterized protein</fullName>
    </submittedName>
</protein>
<dbReference type="AlphaFoldDB" id="A0A806KC88"/>
<dbReference type="EMBL" id="JQ844185">
    <property type="protein sequence ID" value="AGS52196.1"/>
    <property type="molecule type" value="Genomic_DNA"/>
</dbReference>
<organism evidence="1">
    <name type="scientific">uncultured bacterium contig00052</name>
    <dbReference type="NCBI Taxonomy" id="1181536"/>
    <lineage>
        <taxon>Bacteria</taxon>
        <taxon>environmental samples</taxon>
    </lineage>
</organism>
<proteinExistence type="predicted"/>